<dbReference type="RefSeq" id="WP_093075684.1">
    <property type="nucleotide sequence ID" value="NZ_FNBE01000001.1"/>
</dbReference>
<proteinExistence type="predicted"/>
<name>A0A1G7EMC6_PSEOR</name>
<gene>
    <name evidence="1" type="ORF">SAMN05216377_101424</name>
</gene>
<sequence length="107" mass="12389">MSTFARLFGPREPAAVSVRWLAGEPVEFERRPARRGSRFLVTDVRERWIEESPWPFPSPMPVGGDRMRCWRVEARSAESPQEPAREFVLRMRAGPGVWDLVRVPDPE</sequence>
<dbReference type="OrthoDB" id="3574968at2"/>
<dbReference type="EMBL" id="FNBE01000001">
    <property type="protein sequence ID" value="SDE64870.1"/>
    <property type="molecule type" value="Genomic_DNA"/>
</dbReference>
<accession>A0A1G7EMC6</accession>
<evidence type="ECO:0000313" key="1">
    <source>
        <dbReference type="EMBL" id="SDE64870.1"/>
    </source>
</evidence>
<dbReference type="AlphaFoldDB" id="A0A1G7EMC6"/>
<organism evidence="1 2">
    <name type="scientific">Pseudonocardia oroxyli</name>
    <dbReference type="NCBI Taxonomy" id="366584"/>
    <lineage>
        <taxon>Bacteria</taxon>
        <taxon>Bacillati</taxon>
        <taxon>Actinomycetota</taxon>
        <taxon>Actinomycetes</taxon>
        <taxon>Pseudonocardiales</taxon>
        <taxon>Pseudonocardiaceae</taxon>
        <taxon>Pseudonocardia</taxon>
    </lineage>
</organism>
<reference evidence="1 2" key="1">
    <citation type="submission" date="2016-10" db="EMBL/GenBank/DDBJ databases">
        <authorList>
            <person name="de Groot N.N."/>
        </authorList>
    </citation>
    <scope>NUCLEOTIDE SEQUENCE [LARGE SCALE GENOMIC DNA]</scope>
    <source>
        <strain evidence="1 2">CGMCC 4.3143</strain>
    </source>
</reference>
<dbReference type="Proteomes" id="UP000198967">
    <property type="component" value="Unassembled WGS sequence"/>
</dbReference>
<protein>
    <submittedName>
        <fullName evidence="1">Uncharacterized protein</fullName>
    </submittedName>
</protein>
<keyword evidence="2" id="KW-1185">Reference proteome</keyword>
<evidence type="ECO:0000313" key="2">
    <source>
        <dbReference type="Proteomes" id="UP000198967"/>
    </source>
</evidence>